<keyword evidence="2" id="KW-1185">Reference proteome</keyword>
<organism evidence="1 2">
    <name type="scientific">Dioscorea alata</name>
    <name type="common">Purple yam</name>
    <dbReference type="NCBI Taxonomy" id="55571"/>
    <lineage>
        <taxon>Eukaryota</taxon>
        <taxon>Viridiplantae</taxon>
        <taxon>Streptophyta</taxon>
        <taxon>Embryophyta</taxon>
        <taxon>Tracheophyta</taxon>
        <taxon>Spermatophyta</taxon>
        <taxon>Magnoliopsida</taxon>
        <taxon>Liliopsida</taxon>
        <taxon>Dioscoreales</taxon>
        <taxon>Dioscoreaceae</taxon>
        <taxon>Dioscorea</taxon>
    </lineage>
</organism>
<dbReference type="EMBL" id="CM037022">
    <property type="protein sequence ID" value="KAH7667047.1"/>
    <property type="molecule type" value="Genomic_DNA"/>
</dbReference>
<keyword evidence="1" id="KW-0548">Nucleotidyltransferase</keyword>
<evidence type="ECO:0000313" key="1">
    <source>
        <dbReference type="EMBL" id="KAH7667047.1"/>
    </source>
</evidence>
<keyword evidence="1" id="KW-0808">Transferase</keyword>
<accession>A0ACB7V146</accession>
<protein>
    <submittedName>
        <fullName evidence="1">Reverse transcriptase zinc-binding domain-containing protein</fullName>
    </submittedName>
</protein>
<reference evidence="2" key="1">
    <citation type="journal article" date="2022" name="Nat. Commun.">
        <title>Chromosome evolution and the genetic basis of agronomically important traits in greater yam.</title>
        <authorList>
            <person name="Bredeson J.V."/>
            <person name="Lyons J.B."/>
            <person name="Oniyinde I.O."/>
            <person name="Okereke N.R."/>
            <person name="Kolade O."/>
            <person name="Nnabue I."/>
            <person name="Nwadili C.O."/>
            <person name="Hribova E."/>
            <person name="Parker M."/>
            <person name="Nwogha J."/>
            <person name="Shu S."/>
            <person name="Carlson J."/>
            <person name="Kariba R."/>
            <person name="Muthemba S."/>
            <person name="Knop K."/>
            <person name="Barton G.J."/>
            <person name="Sherwood A.V."/>
            <person name="Lopez-Montes A."/>
            <person name="Asiedu R."/>
            <person name="Jamnadass R."/>
            <person name="Muchugi A."/>
            <person name="Goodstein D."/>
            <person name="Egesi C.N."/>
            <person name="Featherston J."/>
            <person name="Asfaw A."/>
            <person name="Simpson G.G."/>
            <person name="Dolezel J."/>
            <person name="Hendre P.S."/>
            <person name="Van Deynze A."/>
            <person name="Kumar P.L."/>
            <person name="Obidiegwu J.E."/>
            <person name="Bhattacharjee R."/>
            <person name="Rokhsar D.S."/>
        </authorList>
    </citation>
    <scope>NUCLEOTIDE SEQUENCE [LARGE SCALE GENOMIC DNA]</scope>
    <source>
        <strain evidence="2">cv. TDa95/00328</strain>
    </source>
</reference>
<gene>
    <name evidence="1" type="ORF">IHE45_12G034200</name>
</gene>
<name>A0ACB7V146_DIOAL</name>
<evidence type="ECO:0000313" key="2">
    <source>
        <dbReference type="Proteomes" id="UP000827976"/>
    </source>
</evidence>
<comment type="caution">
    <text evidence="1">The sequence shown here is derived from an EMBL/GenBank/DDBJ whole genome shotgun (WGS) entry which is preliminary data.</text>
</comment>
<sequence length="317" mass="36285">MVMSLHPLECTSFSESIDSSNNYLPAIDFDSDTHWVWKPRSNHTKVSAAVYHHLNQCNSTLECWSGWHLLWRIQVAPRLKYFIWICVHGRLSASAFLHYIRLGPDNPCILCGMHRETIDHLICHCIMSQRLWNIINYTENLSISFLAGFSSGNWITEYRHLQHTLAMIAAGAWFIWISRCNAIFKNISPNPSAIVSQTIAHVREFSNNLSNPLGKKLILNNFSSADGYVHVLFTHAITNPSSQVRSIGFFISNSNYIVSLAGCLSQSMLNNSLVALEVALQTAMDYHFRIKHIFCDHHGIKNTIWNPDQLISWRFRP</sequence>
<proteinExistence type="predicted"/>
<dbReference type="Proteomes" id="UP000827976">
    <property type="component" value="Chromosome 12"/>
</dbReference>
<keyword evidence="1" id="KW-0695">RNA-directed DNA polymerase</keyword>